<gene>
    <name evidence="1" type="ORF">DWY25_06425</name>
</gene>
<dbReference type="RefSeq" id="WP_117894549.1">
    <property type="nucleotide sequence ID" value="NZ_CABJCV010000006.1"/>
</dbReference>
<protein>
    <submittedName>
        <fullName evidence="1">Uncharacterized protein</fullName>
    </submittedName>
</protein>
<evidence type="ECO:0000313" key="1">
    <source>
        <dbReference type="EMBL" id="RGR75053.1"/>
    </source>
</evidence>
<accession>A0A412G3F1</accession>
<keyword evidence="2" id="KW-1185">Reference proteome</keyword>
<proteinExistence type="predicted"/>
<dbReference type="Proteomes" id="UP000284178">
    <property type="component" value="Unassembled WGS sequence"/>
</dbReference>
<evidence type="ECO:0000313" key="2">
    <source>
        <dbReference type="Proteomes" id="UP000284178"/>
    </source>
</evidence>
<reference evidence="1 2" key="1">
    <citation type="submission" date="2018-08" db="EMBL/GenBank/DDBJ databases">
        <title>A genome reference for cultivated species of the human gut microbiota.</title>
        <authorList>
            <person name="Zou Y."/>
            <person name="Xue W."/>
            <person name="Luo G."/>
        </authorList>
    </citation>
    <scope>NUCLEOTIDE SEQUENCE [LARGE SCALE GENOMIC DNA]</scope>
    <source>
        <strain evidence="1 2">AF24-29</strain>
    </source>
</reference>
<dbReference type="SUPFAM" id="SSF53335">
    <property type="entry name" value="S-adenosyl-L-methionine-dependent methyltransferases"/>
    <property type="match status" value="1"/>
</dbReference>
<dbReference type="InterPro" id="IPR029063">
    <property type="entry name" value="SAM-dependent_MTases_sf"/>
</dbReference>
<dbReference type="Gene3D" id="3.40.50.150">
    <property type="entry name" value="Vaccinia Virus protein VP39"/>
    <property type="match status" value="1"/>
</dbReference>
<organism evidence="1 2">
    <name type="scientific">Holdemania filiformis</name>
    <dbReference type="NCBI Taxonomy" id="61171"/>
    <lineage>
        <taxon>Bacteria</taxon>
        <taxon>Bacillati</taxon>
        <taxon>Bacillota</taxon>
        <taxon>Erysipelotrichia</taxon>
        <taxon>Erysipelotrichales</taxon>
        <taxon>Erysipelotrichaceae</taxon>
        <taxon>Holdemania</taxon>
    </lineage>
</organism>
<dbReference type="EMBL" id="QRUP01000006">
    <property type="protein sequence ID" value="RGR75053.1"/>
    <property type="molecule type" value="Genomic_DNA"/>
</dbReference>
<dbReference type="CDD" id="cd02440">
    <property type="entry name" value="AdoMet_MTases"/>
    <property type="match status" value="1"/>
</dbReference>
<dbReference type="GeneID" id="83015040"/>
<dbReference type="AlphaFoldDB" id="A0A412G3F1"/>
<comment type="caution">
    <text evidence="1">The sequence shown here is derived from an EMBL/GenBank/DDBJ whole genome shotgun (WGS) entry which is preliminary data.</text>
</comment>
<sequence>MTKEQLKQRLELNSAMTQIAADYLRENACAIEREMVESLCHSCGLSETDAVYTLFCIIAGLELDENPLHRRLADQYFKPGFRCLSAAEYEADAYLRNIHFPDTAQGGWTVRWESYQPFEILIYDDYRVDETGVECPQLGYFNTEYRYPCVYENGVEWMSVIPSEINTMRPLLKQAQGRVLVCGLGLGYFAYHLSRKDNVEQIIVVEKEAAVIQWFTQWILPQWEQPEKLKIIHDDAFAAVDRLKPGEVDTIFVDLWHNAADGAPLVQAMRTREPRLPGTRFLYWLETSVDSVLRWNQVMKEYADQ</sequence>
<name>A0A412G3F1_9FIRM</name>